<sequence length="240" mass="25061">MTTSEKTLTAAVFDAVDDHTRPALTFYDDATDERTELSWATLGNWAAKTANFLVAELGSAPGDDVVVDLPEHWQTAGILLGAWWAGAHVHVPGDGGLPDSPIAVFTSAEGIDAHPDAEELLVAPLDPFALPVKGLPPGVSDFGSRVRVHGDQMRGPRYGGPALNGVAGETVLTQARSAAQTAGLEPGGRVLSTREWRSAAGIVADLLGPLATGTGLVWVAHPSGPQDRRAETERAVLLPD</sequence>
<dbReference type="InterPro" id="IPR017523">
    <property type="entry name" value="Rv3268"/>
</dbReference>
<accession>A0A7K3LTD8</accession>
<proteinExistence type="predicted"/>
<evidence type="ECO:0000313" key="1">
    <source>
        <dbReference type="EMBL" id="NDK91499.1"/>
    </source>
</evidence>
<organism evidence="1 2">
    <name type="scientific">Gordonia desulfuricans</name>
    <dbReference type="NCBI Taxonomy" id="89051"/>
    <lineage>
        <taxon>Bacteria</taxon>
        <taxon>Bacillati</taxon>
        <taxon>Actinomycetota</taxon>
        <taxon>Actinomycetes</taxon>
        <taxon>Mycobacteriales</taxon>
        <taxon>Gordoniaceae</taxon>
        <taxon>Gordonia</taxon>
    </lineage>
</organism>
<comment type="caution">
    <text evidence="1">The sequence shown here is derived from an EMBL/GenBank/DDBJ whole genome shotgun (WGS) entry which is preliminary data.</text>
</comment>
<name>A0A7K3LTD8_9ACTN</name>
<reference evidence="1 2" key="1">
    <citation type="submission" date="2020-01" db="EMBL/GenBank/DDBJ databases">
        <title>Investigation of new actinobacteria for the biodesulphurisation of diesel fuel.</title>
        <authorList>
            <person name="Athi Narayanan S.M."/>
        </authorList>
    </citation>
    <scope>NUCLEOTIDE SEQUENCE [LARGE SCALE GENOMIC DNA]</scope>
    <source>
        <strain evidence="1 2">213E</strain>
    </source>
</reference>
<dbReference type="RefSeq" id="WP_053778008.1">
    <property type="nucleotide sequence ID" value="NZ_JAADZU010000070.1"/>
</dbReference>
<dbReference type="SUPFAM" id="SSF56801">
    <property type="entry name" value="Acetyl-CoA synthetase-like"/>
    <property type="match status" value="1"/>
</dbReference>
<dbReference type="Proteomes" id="UP000466307">
    <property type="component" value="Unassembled WGS sequence"/>
</dbReference>
<evidence type="ECO:0000313" key="2">
    <source>
        <dbReference type="Proteomes" id="UP000466307"/>
    </source>
</evidence>
<dbReference type="Gene3D" id="3.40.50.12780">
    <property type="entry name" value="N-terminal domain of ligase-like"/>
    <property type="match status" value="1"/>
</dbReference>
<keyword evidence="2" id="KW-1185">Reference proteome</keyword>
<gene>
    <name evidence="1" type="ORF">GYA93_18225</name>
</gene>
<dbReference type="InterPro" id="IPR042099">
    <property type="entry name" value="ANL_N_sf"/>
</dbReference>
<dbReference type="EMBL" id="JAADZU010000070">
    <property type="protein sequence ID" value="NDK91499.1"/>
    <property type="molecule type" value="Genomic_DNA"/>
</dbReference>
<protein>
    <submittedName>
        <fullName evidence="1">TIGR03089 family protein</fullName>
    </submittedName>
</protein>
<dbReference type="NCBIfam" id="TIGR03089">
    <property type="entry name" value="TIGR03089 family protein"/>
    <property type="match status" value="1"/>
</dbReference>
<dbReference type="AlphaFoldDB" id="A0A7K3LTD8"/>